<keyword evidence="2" id="KW-0378">Hydrolase</keyword>
<name>A0ABQ5I7M6_9ASTR</name>
<reference evidence="8" key="1">
    <citation type="journal article" date="2022" name="Int. J. Mol. Sci.">
        <title>Draft Genome of Tanacetum Coccineum: Genomic Comparison of Closely Related Tanacetum-Family Plants.</title>
        <authorList>
            <person name="Yamashiro T."/>
            <person name="Shiraishi A."/>
            <person name="Nakayama K."/>
            <person name="Satake H."/>
        </authorList>
    </citation>
    <scope>NUCLEOTIDE SEQUENCE</scope>
</reference>
<dbReference type="Pfam" id="PF13976">
    <property type="entry name" value="gag_pre-integrs"/>
    <property type="match status" value="1"/>
</dbReference>
<feature type="signal peptide" evidence="4">
    <location>
        <begin position="1"/>
        <end position="17"/>
    </location>
</feature>
<accession>A0ABQ5I7M6</accession>
<comment type="caution">
    <text evidence="8">The sequence shown here is derived from an EMBL/GenBank/DDBJ whole genome shotgun (WGS) entry which is preliminary data.</text>
</comment>
<evidence type="ECO:0000259" key="6">
    <source>
        <dbReference type="Pfam" id="PF13976"/>
    </source>
</evidence>
<dbReference type="Pfam" id="PF07727">
    <property type="entry name" value="RVT_2"/>
    <property type="match status" value="2"/>
</dbReference>
<feature type="region of interest" description="Disordered" evidence="3">
    <location>
        <begin position="438"/>
        <end position="459"/>
    </location>
</feature>
<evidence type="ECO:0000259" key="7">
    <source>
        <dbReference type="Pfam" id="PF25597"/>
    </source>
</evidence>
<dbReference type="InterPro" id="IPR013103">
    <property type="entry name" value="RVT_2"/>
</dbReference>
<feature type="domain" description="GAG-pre-integrase" evidence="6">
    <location>
        <begin position="90"/>
        <end position="163"/>
    </location>
</feature>
<evidence type="ECO:0000259" key="5">
    <source>
        <dbReference type="Pfam" id="PF07727"/>
    </source>
</evidence>
<sequence length="1077" mass="120504">MTGLMVALFAFIGGSKGYITGKGKIKTGKLDFEDVCFVKELQHFNLFSVSQICDKKNKVLFTDSECLVLSPEFKLPDENQVLLRIPRQNNMYSFNLENIVPSGGLACLIAKATIDESNKWHRRLGHVNFKNLNKLVKGNLVRGLPLKIFQNDHTCVACQKGKQHKASCKAKSVSSISQPLQLLHMDLFGPTSHSTACYVLNRVLVTKPQNKTPYELITGKIPIISYIRPFGCHVTILNTIDHLGKFDGKSDKGFLVGYSLQSKAFRVYNLETKRVKENLHITFLENKPNVTRKGPTWVFDLDYLTDSMNYQPVRSENQANKHAGLQEANHNAGIKDNIDAGDSEIEVESAQDYFVLPIWSSYTSTVKNSKAMNAGEEPNKHPDLKTHEKPVDKEDQVFLDKLERLKRQEKDANDAAEALRKEFAQDTKDLLLQAGAAKASSTNTVNTASTPVNTASPHGGLSFTDLTNIDQDDSEIPALEEIYDNPTAGIFTNASYDDEGRTAAIQDSESLDSCRFAGKKAIGTKWVYRNKKDERGIMVRNKARLVAQGHRQEEETDYDEVFAPVARIKAIRIFLAFASDKGFIVYQMDVKCGCGAFLYAKLMRRRGTIDKTLFLKKDKHDIILVQVYVDDIIFGSTKKSWCDEFEALMKSRFQMSSMGELTFFLGLQVKQKADGIFISQDKYVAEILKKFDFVNVKTASTPIETQKPLVKDEEASDVDVHLYRSMIGSLMYLTASRPNIMFAVCACSRVSSFDLEAYSDSDYAGANLDRKSTTGGSSLGFKGSLGRALDGTNALMLPKLFILWLATDSTYSAKLVPTGKVSTAIETLKKNTAKALISLSPTITHSKIMVVLESCPKHNMVAYLKKTEGNAEFHEINDFLTRSSIHHALTVSLVVSTTFVEQFWTSAKSKIINNVRHITAKVAGKPVSISEASIRSDLLFDDADGIDSLPNQAIFDAIQLMGYEGDLTVLTFNKALFSPQWRFLFHTMNHCISSKSTSWDQIPTNIATAVIYLTSNQKYNFSKLIFDGMLRHLDAKKKFVMYPRFISIFLDKQLENVPVPLDHFPVNALTSKVFSLW</sequence>
<gene>
    <name evidence="8" type="ORF">Tco_1091599</name>
</gene>
<dbReference type="Pfam" id="PF25597">
    <property type="entry name" value="SH3_retrovirus"/>
    <property type="match status" value="1"/>
</dbReference>
<protein>
    <submittedName>
        <fullName evidence="8">Ribonuclease H-like domain-containing protein</fullName>
    </submittedName>
</protein>
<keyword evidence="9" id="KW-1185">Reference proteome</keyword>
<proteinExistence type="predicted"/>
<keyword evidence="4" id="KW-0732">Signal</keyword>
<evidence type="ECO:0000256" key="3">
    <source>
        <dbReference type="SAM" id="MobiDB-lite"/>
    </source>
</evidence>
<evidence type="ECO:0000256" key="1">
    <source>
        <dbReference type="ARBA" id="ARBA00022723"/>
    </source>
</evidence>
<evidence type="ECO:0000313" key="8">
    <source>
        <dbReference type="EMBL" id="GJT96081.1"/>
    </source>
</evidence>
<dbReference type="PANTHER" id="PTHR42648:SF32">
    <property type="entry name" value="RIBONUCLEASE H-LIKE DOMAIN, GAG-PRE-INTEGRASE DOMAIN PROTEIN-RELATED"/>
    <property type="match status" value="1"/>
</dbReference>
<reference evidence="8" key="2">
    <citation type="submission" date="2022-01" db="EMBL/GenBank/DDBJ databases">
        <authorList>
            <person name="Yamashiro T."/>
            <person name="Shiraishi A."/>
            <person name="Satake H."/>
            <person name="Nakayama K."/>
        </authorList>
    </citation>
    <scope>NUCLEOTIDE SEQUENCE</scope>
</reference>
<dbReference type="Proteomes" id="UP001151760">
    <property type="component" value="Unassembled WGS sequence"/>
</dbReference>
<evidence type="ECO:0000313" key="9">
    <source>
        <dbReference type="Proteomes" id="UP001151760"/>
    </source>
</evidence>
<dbReference type="EMBL" id="BQNB010020450">
    <property type="protein sequence ID" value="GJT96081.1"/>
    <property type="molecule type" value="Genomic_DNA"/>
</dbReference>
<feature type="domain" description="Reverse transcriptase Ty1/copia-type" evidence="5">
    <location>
        <begin position="518"/>
        <end position="602"/>
    </location>
</feature>
<feature type="domain" description="Retroviral polymerase SH3-like" evidence="7">
    <location>
        <begin position="232"/>
        <end position="288"/>
    </location>
</feature>
<evidence type="ECO:0000256" key="4">
    <source>
        <dbReference type="SAM" id="SignalP"/>
    </source>
</evidence>
<keyword evidence="1" id="KW-0479">Metal-binding</keyword>
<dbReference type="InterPro" id="IPR025724">
    <property type="entry name" value="GAG-pre-integrase_dom"/>
</dbReference>
<feature type="domain" description="Reverse transcriptase Ty1/copia-type" evidence="5">
    <location>
        <begin position="605"/>
        <end position="704"/>
    </location>
</feature>
<organism evidence="8 9">
    <name type="scientific">Tanacetum coccineum</name>
    <dbReference type="NCBI Taxonomy" id="301880"/>
    <lineage>
        <taxon>Eukaryota</taxon>
        <taxon>Viridiplantae</taxon>
        <taxon>Streptophyta</taxon>
        <taxon>Embryophyta</taxon>
        <taxon>Tracheophyta</taxon>
        <taxon>Spermatophyta</taxon>
        <taxon>Magnoliopsida</taxon>
        <taxon>eudicotyledons</taxon>
        <taxon>Gunneridae</taxon>
        <taxon>Pentapetalae</taxon>
        <taxon>asterids</taxon>
        <taxon>campanulids</taxon>
        <taxon>Asterales</taxon>
        <taxon>Asteraceae</taxon>
        <taxon>Asteroideae</taxon>
        <taxon>Anthemideae</taxon>
        <taxon>Anthemidinae</taxon>
        <taxon>Tanacetum</taxon>
    </lineage>
</organism>
<evidence type="ECO:0000256" key="2">
    <source>
        <dbReference type="ARBA" id="ARBA00022801"/>
    </source>
</evidence>
<feature type="chain" id="PRO_5046500346" evidence="4">
    <location>
        <begin position="18"/>
        <end position="1077"/>
    </location>
</feature>
<dbReference type="InterPro" id="IPR057670">
    <property type="entry name" value="SH3_retrovirus"/>
</dbReference>
<dbReference type="InterPro" id="IPR039537">
    <property type="entry name" value="Retrotran_Ty1/copia-like"/>
</dbReference>
<feature type="compositionally biased region" description="Low complexity" evidence="3">
    <location>
        <begin position="438"/>
        <end position="455"/>
    </location>
</feature>
<dbReference type="PANTHER" id="PTHR42648">
    <property type="entry name" value="TRANSPOSASE, PUTATIVE-RELATED"/>
    <property type="match status" value="1"/>
</dbReference>